<dbReference type="EMBL" id="FMSH01000029">
    <property type="protein sequence ID" value="SCU73612.1"/>
    <property type="molecule type" value="Genomic_DNA"/>
</dbReference>
<dbReference type="AntiFam" id="ANF00012">
    <property type="entry name" value="tRNA translation"/>
</dbReference>
<gene>
    <name evidence="1" type="ORF">CNECB9_1240009</name>
</gene>
<protein>
    <submittedName>
        <fullName evidence="1">Uncharacterized protein</fullName>
    </submittedName>
</protein>
<dbReference type="AlphaFoldDB" id="A0A1K0J6T2"/>
<evidence type="ECO:0000313" key="1">
    <source>
        <dbReference type="EMBL" id="SCU73612.1"/>
    </source>
</evidence>
<name>A0A1K0J6T2_CUPNE</name>
<organism evidence="1">
    <name type="scientific">Cupriavidus necator</name>
    <name type="common">Alcaligenes eutrophus</name>
    <name type="synonym">Ralstonia eutropha</name>
    <dbReference type="NCBI Taxonomy" id="106590"/>
    <lineage>
        <taxon>Bacteria</taxon>
        <taxon>Pseudomonadati</taxon>
        <taxon>Pseudomonadota</taxon>
        <taxon>Betaproteobacteria</taxon>
        <taxon>Burkholderiales</taxon>
        <taxon>Burkholderiaceae</taxon>
        <taxon>Cupriavidus</taxon>
    </lineage>
</organism>
<reference evidence="1" key="1">
    <citation type="submission" date="2016-09" db="EMBL/GenBank/DDBJ databases">
        <authorList>
            <person name="Capua I."/>
            <person name="De Benedictis P."/>
            <person name="Joannis T."/>
            <person name="Lombin L.H."/>
            <person name="Cattoli G."/>
        </authorList>
    </citation>
    <scope>NUCLEOTIDE SEQUENCE</scope>
    <source>
        <strain evidence="1">B9</strain>
    </source>
</reference>
<proteinExistence type="predicted"/>
<sequence>MGATVGASAATADFAGSQATKNPESVTLSGLACVGDALEFCGAEERNRTPDLLITNELLYRLSYFGNMFR</sequence>
<accession>A0A1K0J6T2</accession>